<evidence type="ECO:0000313" key="4">
    <source>
        <dbReference type="Proteomes" id="UP001162131"/>
    </source>
</evidence>
<comment type="caution">
    <text evidence="3">The sequence shown here is derived from an EMBL/GenBank/DDBJ whole genome shotgun (WGS) entry which is preliminary data.</text>
</comment>
<dbReference type="InterPro" id="IPR013087">
    <property type="entry name" value="Znf_C2H2_type"/>
</dbReference>
<gene>
    <name evidence="3" type="ORF">BSTOLATCC_MIC6610</name>
</gene>
<feature type="region of interest" description="Disordered" evidence="1">
    <location>
        <begin position="34"/>
        <end position="57"/>
    </location>
</feature>
<dbReference type="Proteomes" id="UP001162131">
    <property type="component" value="Unassembled WGS sequence"/>
</dbReference>
<dbReference type="SMART" id="SM00355">
    <property type="entry name" value="ZnF_C2H2"/>
    <property type="match status" value="2"/>
</dbReference>
<accession>A0AAU9IMV6</accession>
<evidence type="ECO:0000259" key="2">
    <source>
        <dbReference type="SMART" id="SM00355"/>
    </source>
</evidence>
<organism evidence="3 4">
    <name type="scientific">Blepharisma stoltei</name>
    <dbReference type="NCBI Taxonomy" id="1481888"/>
    <lineage>
        <taxon>Eukaryota</taxon>
        <taxon>Sar</taxon>
        <taxon>Alveolata</taxon>
        <taxon>Ciliophora</taxon>
        <taxon>Postciliodesmatophora</taxon>
        <taxon>Heterotrichea</taxon>
        <taxon>Heterotrichida</taxon>
        <taxon>Blepharismidae</taxon>
        <taxon>Blepharisma</taxon>
    </lineage>
</organism>
<name>A0AAU9IMV6_9CILI</name>
<evidence type="ECO:0000313" key="3">
    <source>
        <dbReference type="EMBL" id="CAG9312509.1"/>
    </source>
</evidence>
<feature type="domain" description="C2H2-type" evidence="2">
    <location>
        <begin position="63"/>
        <end position="88"/>
    </location>
</feature>
<sequence>MIEEAWYQVGEEELLTPSCTNNLFEIQILPKSNGKRKQDNVKPPQSYETENCNDSSTGKPLSLVCPSSSCFYVLNSIEELSTHVATFHKFSCNIPNCSFTTTCLCKLSDHIKKSHHNYKKLPVVPASSISKMCHESKHKNPELPAKRSINLESHATEILNGYFSNQINVTDINDPLSLKKRK</sequence>
<proteinExistence type="predicted"/>
<protein>
    <recommendedName>
        <fullName evidence="2">C2H2-type domain-containing protein</fullName>
    </recommendedName>
</protein>
<reference evidence="3" key="1">
    <citation type="submission" date="2021-09" db="EMBL/GenBank/DDBJ databases">
        <authorList>
            <consortium name="AG Swart"/>
            <person name="Singh M."/>
            <person name="Singh A."/>
            <person name="Seah K."/>
            <person name="Emmerich C."/>
        </authorList>
    </citation>
    <scope>NUCLEOTIDE SEQUENCE</scope>
    <source>
        <strain evidence="3">ATCC30299</strain>
    </source>
</reference>
<feature type="compositionally biased region" description="Polar residues" evidence="1">
    <location>
        <begin position="46"/>
        <end position="57"/>
    </location>
</feature>
<feature type="domain" description="C2H2-type" evidence="2">
    <location>
        <begin position="90"/>
        <end position="115"/>
    </location>
</feature>
<keyword evidence="4" id="KW-1185">Reference proteome</keyword>
<dbReference type="EMBL" id="CAJZBQ010000006">
    <property type="protein sequence ID" value="CAG9312509.1"/>
    <property type="molecule type" value="Genomic_DNA"/>
</dbReference>
<evidence type="ECO:0000256" key="1">
    <source>
        <dbReference type="SAM" id="MobiDB-lite"/>
    </source>
</evidence>
<dbReference type="AlphaFoldDB" id="A0AAU9IMV6"/>